<evidence type="ECO:0000313" key="1">
    <source>
        <dbReference type="EMBL" id="MBB6637033.1"/>
    </source>
</evidence>
<dbReference type="Proteomes" id="UP000535838">
    <property type="component" value="Unassembled WGS sequence"/>
</dbReference>
<comment type="caution">
    <text evidence="1">The sequence shown here is derived from an EMBL/GenBank/DDBJ whole genome shotgun (WGS) entry which is preliminary data.</text>
</comment>
<keyword evidence="2" id="KW-1185">Reference proteome</keyword>
<protein>
    <submittedName>
        <fullName evidence="1">Uncharacterized protein</fullName>
    </submittedName>
</protein>
<evidence type="ECO:0000313" key="2">
    <source>
        <dbReference type="Proteomes" id="UP000535838"/>
    </source>
</evidence>
<gene>
    <name evidence="1" type="ORF">H7B67_23130</name>
</gene>
<reference evidence="1 2" key="1">
    <citation type="submission" date="2020-08" db="EMBL/GenBank/DDBJ databases">
        <title>Cohnella phylogeny.</title>
        <authorList>
            <person name="Dunlap C."/>
        </authorList>
    </citation>
    <scope>NUCLEOTIDE SEQUENCE [LARGE SCALE GENOMIC DNA]</scope>
    <source>
        <strain evidence="1 2">DSM 25241</strain>
    </source>
</reference>
<organism evidence="1 2">
    <name type="scientific">Cohnella thailandensis</name>
    <dbReference type="NCBI Taxonomy" id="557557"/>
    <lineage>
        <taxon>Bacteria</taxon>
        <taxon>Bacillati</taxon>
        <taxon>Bacillota</taxon>
        <taxon>Bacilli</taxon>
        <taxon>Bacillales</taxon>
        <taxon>Paenibacillaceae</taxon>
        <taxon>Cohnella</taxon>
    </lineage>
</organism>
<proteinExistence type="predicted"/>
<dbReference type="AlphaFoldDB" id="A0A841SXR9"/>
<sequence length="275" mass="30013">MALTILFVGGCGDGPRMFSSGKPDYDSLSARLMGKGFEETLAKAEVKALSSSGSEDEVELQVRRIGDVRKPLDEEDLRRVEQAIYDEVGYKFNLELSALDVGGEPNTQGRVTAIDGTRLLIVDEERRIGVDKSPDAAWYNFNTADASLKLADGTDIALSDIRIGYRVQAWGEGLMLTSYPGMTSGLALDVLDRDPGEPEMTGAVKEFHLSDSPGEENYLMVGVDKVILTEFTQYLVSGNHASEERIHVGDKVEIRTTRLSEFIGGQITASQINVV</sequence>
<dbReference type="EMBL" id="JACJVQ010000019">
    <property type="protein sequence ID" value="MBB6637033.1"/>
    <property type="molecule type" value="Genomic_DNA"/>
</dbReference>
<name>A0A841SXR9_9BACL</name>
<dbReference type="RefSeq" id="WP_185122221.1">
    <property type="nucleotide sequence ID" value="NZ_JACJVQ010000019.1"/>
</dbReference>
<accession>A0A841SXR9</accession>